<dbReference type="Pfam" id="PF05014">
    <property type="entry name" value="Nuc_deoxyrib_tr"/>
    <property type="match status" value="1"/>
</dbReference>
<evidence type="ECO:0000313" key="2">
    <source>
        <dbReference type="Proteomes" id="UP000305654"/>
    </source>
</evidence>
<accession>A0A5R9J419</accession>
<keyword evidence="2" id="KW-1185">Reference proteome</keyword>
<dbReference type="InterPro" id="IPR007710">
    <property type="entry name" value="Nucleoside_deoxyribTrfase"/>
</dbReference>
<sequence length="174" mass="18306">MLRVYLAGPDVFVARPERRGEVLKAICAGAGLEGVFPLDPAPAAGEGSLAERIARGNEAHIRSCGAVIANLTPFRGPGSDAGTVYEIGFARALGLTVFGWSESTVSYADRCRIADPAAARDEDGRLRDRDGLEIEEFGLADNLMITCGIAFSGGRIFTGPGLDGFRECVGSLSR</sequence>
<reference evidence="1 2" key="1">
    <citation type="submission" date="2019-05" db="EMBL/GenBank/DDBJ databases">
        <authorList>
            <person name="Pankratov T."/>
            <person name="Grouzdev D."/>
        </authorList>
    </citation>
    <scope>NUCLEOTIDE SEQUENCE [LARGE SCALE GENOMIC DNA]</scope>
    <source>
        <strain evidence="1 2">KEBCLARHB70R</strain>
    </source>
</reference>
<keyword evidence="1" id="KW-0808">Transferase</keyword>
<dbReference type="EMBL" id="VCDI01000003">
    <property type="protein sequence ID" value="TLU72375.1"/>
    <property type="molecule type" value="Genomic_DNA"/>
</dbReference>
<dbReference type="SUPFAM" id="SSF52309">
    <property type="entry name" value="N-(deoxy)ribosyltransferase-like"/>
    <property type="match status" value="1"/>
</dbReference>
<dbReference type="RefSeq" id="WP_138325837.1">
    <property type="nucleotide sequence ID" value="NZ_VCDI01000003.1"/>
</dbReference>
<proteinExistence type="predicted"/>
<dbReference type="GO" id="GO:0016740">
    <property type="term" value="F:transferase activity"/>
    <property type="evidence" value="ECO:0007669"/>
    <property type="project" value="UniProtKB-KW"/>
</dbReference>
<organism evidence="1 2">
    <name type="scientific">Lichenicoccus roseus</name>
    <dbReference type="NCBI Taxonomy" id="2683649"/>
    <lineage>
        <taxon>Bacteria</taxon>
        <taxon>Pseudomonadati</taxon>
        <taxon>Pseudomonadota</taxon>
        <taxon>Alphaproteobacteria</taxon>
        <taxon>Acetobacterales</taxon>
        <taxon>Acetobacteraceae</taxon>
        <taxon>Lichenicoccus</taxon>
    </lineage>
</organism>
<comment type="caution">
    <text evidence="1">The sequence shown here is derived from an EMBL/GenBank/DDBJ whole genome shotgun (WGS) entry which is preliminary data.</text>
</comment>
<evidence type="ECO:0000313" key="1">
    <source>
        <dbReference type="EMBL" id="TLU72375.1"/>
    </source>
</evidence>
<dbReference type="AlphaFoldDB" id="A0A5R9J419"/>
<dbReference type="Proteomes" id="UP000305654">
    <property type="component" value="Unassembled WGS sequence"/>
</dbReference>
<dbReference type="Gene3D" id="3.40.50.450">
    <property type="match status" value="1"/>
</dbReference>
<name>A0A5R9J419_9PROT</name>
<protein>
    <submittedName>
        <fullName evidence="1">Nucleoside 2-deoxyribosyltransferase</fullName>
    </submittedName>
</protein>
<dbReference type="OrthoDB" id="9795789at2"/>
<gene>
    <name evidence="1" type="ORF">FE263_09845</name>
</gene>